<keyword evidence="3" id="KW-1185">Reference proteome</keyword>
<evidence type="ECO:0000313" key="2">
    <source>
        <dbReference type="EMBL" id="NRF71383.1"/>
    </source>
</evidence>
<keyword evidence="1" id="KW-0732">Signal</keyword>
<protein>
    <submittedName>
        <fullName evidence="2">Uncharacterized protein</fullName>
    </submittedName>
</protein>
<dbReference type="Pfam" id="PF07424">
    <property type="entry name" value="TrbM"/>
    <property type="match status" value="1"/>
</dbReference>
<evidence type="ECO:0000256" key="1">
    <source>
        <dbReference type="SAM" id="SignalP"/>
    </source>
</evidence>
<comment type="caution">
    <text evidence="2">The sequence shown here is derived from an EMBL/GenBank/DDBJ whole genome shotgun (WGS) entry which is preliminary data.</text>
</comment>
<feature type="chain" id="PRO_5047269145" evidence="1">
    <location>
        <begin position="26"/>
        <end position="144"/>
    </location>
</feature>
<evidence type="ECO:0000313" key="3">
    <source>
        <dbReference type="Proteomes" id="UP000737171"/>
    </source>
</evidence>
<dbReference type="Proteomes" id="UP000737171">
    <property type="component" value="Unassembled WGS sequence"/>
</dbReference>
<accession>A0ABX2ERZ0</accession>
<reference evidence="2 3" key="1">
    <citation type="submission" date="2020-05" db="EMBL/GenBank/DDBJ databases">
        <title>Aquincola sp. isolate from soil.</title>
        <authorList>
            <person name="Han J."/>
            <person name="Kim D.-U."/>
        </authorList>
    </citation>
    <scope>NUCLEOTIDE SEQUENCE [LARGE SCALE GENOMIC DNA]</scope>
    <source>
        <strain evidence="2 3">S2</strain>
    </source>
</reference>
<gene>
    <name evidence="2" type="ORF">HLB44_30800</name>
</gene>
<dbReference type="EMBL" id="JABRWJ010000011">
    <property type="protein sequence ID" value="NRF71383.1"/>
    <property type="molecule type" value="Genomic_DNA"/>
</dbReference>
<organism evidence="2 3">
    <name type="scientific">Pseudaquabacterium terrae</name>
    <dbReference type="NCBI Taxonomy" id="2732868"/>
    <lineage>
        <taxon>Bacteria</taxon>
        <taxon>Pseudomonadati</taxon>
        <taxon>Pseudomonadota</taxon>
        <taxon>Betaproteobacteria</taxon>
        <taxon>Burkholderiales</taxon>
        <taxon>Sphaerotilaceae</taxon>
        <taxon>Pseudaquabacterium</taxon>
    </lineage>
</organism>
<name>A0ABX2ERZ0_9BURK</name>
<dbReference type="InterPro" id="IPR009989">
    <property type="entry name" value="TrbM"/>
</dbReference>
<dbReference type="RefSeq" id="WP_173132421.1">
    <property type="nucleotide sequence ID" value="NZ_JABRWJ010000011.1"/>
</dbReference>
<sequence>MSQTTKMKNALLAGALSLSAASAGAGVPVVGPSGAVLQREMEGIVGLTEMISLVDNAPQGRSAAPLAMTINERLACEAIVCLSLISQPGPSCTRSLQTYWSVEPHRRVLYLSNCPQAKWFDLPDVVGNAGVPPAQMSQRQKAKR</sequence>
<proteinExistence type="predicted"/>
<feature type="signal peptide" evidence="1">
    <location>
        <begin position="1"/>
        <end position="25"/>
    </location>
</feature>